<dbReference type="FunFam" id="1.20.140.100:FF:000004">
    <property type="entry name" value="Dynein axonemal heavy chain 6"/>
    <property type="match status" value="1"/>
</dbReference>
<comment type="similarity">
    <text evidence="2">Belongs to the dynein heavy chain family.</text>
</comment>
<feature type="domain" description="Dynein heavy chain AAA 5 extension" evidence="19">
    <location>
        <begin position="1408"/>
        <end position="1542"/>
    </location>
</feature>
<evidence type="ECO:0000256" key="1">
    <source>
        <dbReference type="ARBA" id="ARBA00004430"/>
    </source>
</evidence>
<dbReference type="GO" id="GO:0045505">
    <property type="term" value="F:dynein intermediate chain binding"/>
    <property type="evidence" value="ECO:0007669"/>
    <property type="project" value="InterPro"/>
</dbReference>
<feature type="domain" description="Dynein heavy chain ATP-binding dynein motor region" evidence="18">
    <location>
        <begin position="2085"/>
        <end position="2305"/>
    </location>
</feature>
<dbReference type="Pfam" id="PF12777">
    <property type="entry name" value="MT"/>
    <property type="match status" value="1"/>
</dbReference>
<evidence type="ECO:0000259" key="20">
    <source>
        <dbReference type="Pfam" id="PF17857"/>
    </source>
</evidence>
<gene>
    <name evidence="22" type="ORF">Fcan01_09402</name>
</gene>
<evidence type="ECO:0000256" key="12">
    <source>
        <dbReference type="ARBA" id="ARBA00023273"/>
    </source>
</evidence>
<feature type="domain" description="Dynein heavy chain region D6 P-loop" evidence="15">
    <location>
        <begin position="2549"/>
        <end position="2664"/>
    </location>
</feature>
<dbReference type="GO" id="GO:0005524">
    <property type="term" value="F:ATP binding"/>
    <property type="evidence" value="ECO:0007669"/>
    <property type="project" value="UniProtKB-KW"/>
</dbReference>
<dbReference type="InterPro" id="IPR041658">
    <property type="entry name" value="AAA_lid_11"/>
</dbReference>
<feature type="domain" description="Dynein heavy chain 3 AAA+ lid" evidence="20">
    <location>
        <begin position="1613"/>
        <end position="1702"/>
    </location>
</feature>
<dbReference type="FunFam" id="3.20.180.20:FF:000003">
    <property type="entry name" value="Dynein heavy chain 12, axonemal"/>
    <property type="match status" value="1"/>
</dbReference>
<dbReference type="InterPro" id="IPR013602">
    <property type="entry name" value="Dynein_heavy_linker"/>
</dbReference>
<dbReference type="GO" id="GO:0008569">
    <property type="term" value="F:minus-end-directed microtubule motor activity"/>
    <property type="evidence" value="ECO:0007669"/>
    <property type="project" value="InterPro"/>
</dbReference>
<feature type="coiled-coil region" evidence="13">
    <location>
        <begin position="1937"/>
        <end position="2002"/>
    </location>
</feature>
<dbReference type="InterPro" id="IPR004273">
    <property type="entry name" value="Dynein_heavy_D6_P-loop"/>
</dbReference>
<sequence length="2748" mass="316963">MGDDQRETMPRRDEELLVTRKRSKLKPHPPIPRLPKSVEEKFSSGFEGLEYPPILQTNSWMRSAPFKEEYTDLSPSENIGNHYSPPEARFKLKELAAPPRKNKKTKIVIDLKELKAPPPTLERKYLTTQPNSHSIMPLVDLLSGAYKKNDPKPVKELLPVNNKRKSIAASDVGGGNGVKNKKLYGCVDEKPQTPVKEEIHKQTPSGRMCRPRHIEAKESQEEGLMNVPMDRLFDLISKRTAYIEPLWPEQQLFLMKIVEDLAHTPDPTEVDLARYKYYIQSISDDDVADWPPNTSSKIRKLLPKSCTEKRVLKVLVERLEERARSWFKWALKKAIVDYILMDPAERVRIKVFQVEQSYQPRIVRGPIPWHNNYVTCREVMRNTLFLCHPILVRLRKLWDDKYRDQPFLNIEQFLEPLPLPPMQLATHLKILIANGRSLLTREWARDVANLFVEMKETWVHLVPQRKSSSLAGLIKLFGSVAALMSRQMRDMVMSTLENVNDIFETYAQGNSFEGEYSERLFNTRPILSVTVLATNSSPFVAFKPQVDEVTWKEPSLRDRMDCINTVTQLLAQIIAGGKLIPRIEKMLFPELYPQDINLLPVVLHETGVKNIFSRISNIIRLNLTGPKQYIHFYDSYFWLIDGTADAQLQTFLDREPNYKYMAQKIEELTRIKTKVYSFRKLVPLNFLALDCSGFNQHLIDKLNSLIDRVVLGEVEKNERLLQTTLNTFEEMSIRSNERIDSTADLVNLTNYLNTCMSETFFKMKQNITEAMQRVLFLLDYYVYNEEQLQTHSKVFYWPEAMDKIFNKNSARLQMMREQAEEKLIKDRKKFEARLVKILEHLEVYKTKDSPYLSLEEMRVNSENLRVLNDELQTCINTSDKLNEEERLLDQEQTTFDGLQSCLQLIDPYFKLWTTAYDFHVKYKKWFEGPFMGLDANEINDDVEGMWKTMYKLQKSFQDQPGPRKVAENVRNKIERFKLYMPLLLTICNPGIRERHWELMSEICGVVLQPTEETTLSDMIETGIAKMVNQLDEISAAATKEFQLEKNLQKMQAEWQDIQFDVIAYRQTGVNILSSLDDIQTMMDDHILKAQTMRGSPFIKPLEHEMKQWEEKLIAMQDILDAWVKVQSTWMYLEPIFSSPDIIKQMPSEAKKFAAVDKTWREIMRNTTENPNVLYATEFPNMLKELNEANNLLEEIQKGLNDYLEKKRLFFPRFFFLSNDELLEILSETKDPLRVQPHLKKCFEGIHRLEFTAELIITAMISAEKEMVNFVGVVKPLEARGMVEKWLVLVEHQMINSLKDVIARSVIAYAHGTRKDWVLQWPGQVVICGDSIFWTADVSDSIQNGTLKDYLTLSNRQIDEVVGLVRGKLDSGNRTTLGALIVIAVHARDVDSYLNRLPVGINEEQKELLEELFEWLIPACFEFIRHECKSFIPTSELHQFQSFVRLYRSYLKGDGNDDKSPQSTIWLQYSFIWTVVWSLGGTLIQESREKFDVFYRALLIGNNKDFPKPKSFKLTKNQMFPERGSVFDYICDKRNNQWMFWMDTVDRESVKIPLTAKVNELIIPTDETARQMFFLKVYLNNEIPVMFKIFTSIVDWHFGKDYDPEVVRWARPMINATMQVYKSAMSLFLPTPAKSHYVFNLRDFSRVVRGLLLIPASHLTEPTKLMRLWVHEVYRVFYDRLVDEKDRLTFFTLTSSTVEENFKQDMQKMLYEQLGRKNYVTPTSYLELILTFKSLLSKKREEIEEQRHRYLNGLDKLQFAASQVAVMQDELTALQPKLIETSAATEKLMIKIERDTVDVEATKEVVAADEALANEAAAAAQAIKDDCENDLAEAIPALEAALQALDTLKPADITVVKSMKNPPAAVKMVLEAICVMREYDKDNIPGPVIKKVREKFIKNPEFDPAIIKNVSTACEGLCKWVKAMEVYDRVIKIVEPKKLKLAEAENELQSQMDKLNEKRAQLQQVTDKLQALNDEYAAMNKKKKDLEDNIELCSQKLERAEKLIDGLGGEKTRWSDGAAMLADKLHNIIGDVLIGAAVVAYLGPFTVDFRQGCVDKWQRKCASQKIPCSQVFSLISTLGDPVKIRLWHLAGLPIDNFSIDNGIIVTNARRWPLMIDPQAQASKWIRNLEKSNRLGVIKLTDHGYIRVVEHSIQMGIPVLLDNVGEEIDPALEPVLLKQTFRQGGIVCIKIGESIVEYNKNFRFYIITRLRNPHYLPETAVKVTLLNFMITPLGLQDQLLGIVAAKEEPVLEEQKNHLVVEGVTNKNLLKEIEDKILQVLSSSKGNILEDETAIQILSSSKELSQEILAKQEIAAVTEKKIDETRNRYRPVALHSSTLFFCISELANIDPMYQYSLAWFINLYSSSITNSRQSKDLASRIHFLNEHFTSSIYRNVCRSLFEKDKLVFSFVLCVALMKSKGEFDMETWKFLLTGGIALENPYANPAPEWLSDKAWSEIVRVSTMKPFAKLMSFVNKHIQLWKELYDSSEPQDVTLPSPWDKMSDLERLVILRCFRPDKLVPAVQLFITKNLGREFIEPPPFDLESSYNDSNSATPLVFILSPGADPTLGLFKFAGDKGFTGNKMQSISLGQGQGPVARRMIDESAAEGSWVVLQNCHLATSWMPVLEMICQDIITADGTHPTFRLWLTSYPSPNFPITVLQNSVKMTNEAPQGLRANLLRSYAGNPISDPNFFTSVKLNSRAWQRMLFGLCFFHAVVQERRKFGPLGWNNLYEFSESDLRISLMQLQQFLQ</sequence>
<keyword evidence="9" id="KW-0969">Cilium</keyword>
<keyword evidence="12" id="KW-0966">Cell projection</keyword>
<comment type="subcellular location">
    <subcellularLocation>
        <location evidence="1">Cytoplasm</location>
        <location evidence="1">Cytoskeleton</location>
        <location evidence="1">Cilium axoneme</location>
    </subcellularLocation>
</comment>
<dbReference type="Gene3D" id="3.20.180.20">
    <property type="entry name" value="Dynein heavy chain, N-terminal domain 2"/>
    <property type="match status" value="1"/>
</dbReference>
<dbReference type="Gene3D" id="1.20.920.30">
    <property type="match status" value="1"/>
</dbReference>
<evidence type="ECO:0000256" key="14">
    <source>
        <dbReference type="SAM" id="MobiDB-lite"/>
    </source>
</evidence>
<dbReference type="GO" id="GO:0051959">
    <property type="term" value="F:dynein light intermediate chain binding"/>
    <property type="evidence" value="ECO:0007669"/>
    <property type="project" value="InterPro"/>
</dbReference>
<keyword evidence="3" id="KW-0963">Cytoplasm</keyword>
<dbReference type="Gene3D" id="1.10.287.2620">
    <property type="match status" value="1"/>
</dbReference>
<dbReference type="Pfam" id="PF03028">
    <property type="entry name" value="Dynein_heavy"/>
    <property type="match status" value="1"/>
</dbReference>
<keyword evidence="6" id="KW-0067">ATP-binding</keyword>
<evidence type="ECO:0000256" key="7">
    <source>
        <dbReference type="ARBA" id="ARBA00023017"/>
    </source>
</evidence>
<dbReference type="EMBL" id="LNIX01000004">
    <property type="protein sequence ID" value="OXA55448.1"/>
    <property type="molecule type" value="Genomic_DNA"/>
</dbReference>
<evidence type="ECO:0000259" key="16">
    <source>
        <dbReference type="Pfam" id="PF08393"/>
    </source>
</evidence>
<keyword evidence="5" id="KW-0547">Nucleotide-binding</keyword>
<dbReference type="Pfam" id="PF17857">
    <property type="entry name" value="AAA_lid_1"/>
    <property type="match status" value="1"/>
</dbReference>
<dbReference type="FunFam" id="3.40.50.300:FF:000223">
    <property type="entry name" value="Dynein heavy chain 3, axonemal"/>
    <property type="match status" value="1"/>
</dbReference>
<dbReference type="OMA" id="ECMREKK"/>
<dbReference type="Gene3D" id="1.20.58.1120">
    <property type="match status" value="1"/>
</dbReference>
<evidence type="ECO:0000259" key="15">
    <source>
        <dbReference type="Pfam" id="PF03028"/>
    </source>
</evidence>
<dbReference type="Pfam" id="PF12781">
    <property type="entry name" value="AAA_9"/>
    <property type="match status" value="1"/>
</dbReference>
<dbReference type="Gene3D" id="1.10.8.1220">
    <property type="match status" value="1"/>
</dbReference>
<accession>A0A226EDZ0</accession>
<dbReference type="Pfam" id="PF17852">
    <property type="entry name" value="Dynein_AAA_lid"/>
    <property type="match status" value="1"/>
</dbReference>
<keyword evidence="8 13" id="KW-0175">Coiled coil</keyword>
<dbReference type="InterPro" id="IPR027417">
    <property type="entry name" value="P-loop_NTPase"/>
</dbReference>
<dbReference type="InterPro" id="IPR041466">
    <property type="entry name" value="Dynein_AAA5_ext"/>
</dbReference>
<evidence type="ECO:0000256" key="3">
    <source>
        <dbReference type="ARBA" id="ARBA00022490"/>
    </source>
</evidence>
<dbReference type="Pfam" id="PF18198">
    <property type="entry name" value="AAA_lid_11"/>
    <property type="match status" value="1"/>
</dbReference>
<proteinExistence type="inferred from homology"/>
<keyword evidence="7" id="KW-0243">Dynein</keyword>
<dbReference type="FunFam" id="3.40.50.300:FF:000362">
    <property type="entry name" value="Dynein, axonemal, heavy chain 6"/>
    <property type="match status" value="1"/>
</dbReference>
<evidence type="ECO:0000256" key="11">
    <source>
        <dbReference type="ARBA" id="ARBA00023212"/>
    </source>
</evidence>
<keyword evidence="11" id="KW-0206">Cytoskeleton</keyword>
<dbReference type="InterPro" id="IPR041589">
    <property type="entry name" value="DNAH3_AAA_lid_1"/>
</dbReference>
<evidence type="ECO:0000259" key="19">
    <source>
        <dbReference type="Pfam" id="PF17852"/>
    </source>
</evidence>
<evidence type="ECO:0000256" key="13">
    <source>
        <dbReference type="SAM" id="Coils"/>
    </source>
</evidence>
<dbReference type="GO" id="GO:0005930">
    <property type="term" value="C:axoneme"/>
    <property type="evidence" value="ECO:0007669"/>
    <property type="project" value="UniProtKB-SubCell"/>
</dbReference>
<feature type="region of interest" description="Disordered" evidence="14">
    <location>
        <begin position="1"/>
        <end position="37"/>
    </location>
</feature>
<name>A0A226EDZ0_FOLCA</name>
<comment type="caution">
    <text evidence="22">The sequence shown here is derived from an EMBL/GenBank/DDBJ whole genome shotgun (WGS) entry which is preliminary data.</text>
</comment>
<dbReference type="PANTHER" id="PTHR22878:SF71">
    <property type="entry name" value="DYNEIN, AXONEMAL, HEAVY CHAIN 3"/>
    <property type="match status" value="1"/>
</dbReference>
<dbReference type="InterPro" id="IPR042219">
    <property type="entry name" value="AAA_lid_11_sf"/>
</dbReference>
<dbReference type="Gene3D" id="3.40.50.300">
    <property type="entry name" value="P-loop containing nucleotide triphosphate hydrolases"/>
    <property type="match status" value="2"/>
</dbReference>
<dbReference type="FunFam" id="1.10.8.1220:FF:000001">
    <property type="entry name" value="Dynein axonemal heavy chain 5"/>
    <property type="match status" value="1"/>
</dbReference>
<evidence type="ECO:0000259" key="21">
    <source>
        <dbReference type="Pfam" id="PF18198"/>
    </source>
</evidence>
<dbReference type="Proteomes" id="UP000198287">
    <property type="component" value="Unassembled WGS sequence"/>
</dbReference>
<evidence type="ECO:0000313" key="22">
    <source>
        <dbReference type="EMBL" id="OXA55448.1"/>
    </source>
</evidence>
<evidence type="ECO:0000256" key="6">
    <source>
        <dbReference type="ARBA" id="ARBA00022840"/>
    </source>
</evidence>
<feature type="domain" description="Dynein heavy chain coiled coil stalk" evidence="17">
    <location>
        <begin position="1875"/>
        <end position="2056"/>
    </location>
</feature>
<dbReference type="FunFam" id="1.10.287.2620:FF:000002">
    <property type="entry name" value="Dynein heavy chain 2, axonemal"/>
    <property type="match status" value="1"/>
</dbReference>
<dbReference type="OrthoDB" id="6774293at2759"/>
<dbReference type="Pfam" id="PF08393">
    <property type="entry name" value="DHC_N2"/>
    <property type="match status" value="1"/>
</dbReference>
<evidence type="ECO:0000259" key="18">
    <source>
        <dbReference type="Pfam" id="PF12781"/>
    </source>
</evidence>
<evidence type="ECO:0000256" key="8">
    <source>
        <dbReference type="ARBA" id="ARBA00023054"/>
    </source>
</evidence>
<dbReference type="Gene3D" id="1.20.140.100">
    <property type="entry name" value="Dynein heavy chain, N-terminal domain 2"/>
    <property type="match status" value="1"/>
</dbReference>
<dbReference type="InterPro" id="IPR042228">
    <property type="entry name" value="Dynein_linker_3"/>
</dbReference>
<dbReference type="GO" id="GO:0030286">
    <property type="term" value="C:dynein complex"/>
    <property type="evidence" value="ECO:0007669"/>
    <property type="project" value="UniProtKB-KW"/>
</dbReference>
<dbReference type="PANTHER" id="PTHR22878">
    <property type="entry name" value="DYNEIN HEAVY CHAIN 6, AXONEMAL-LIKE-RELATED"/>
    <property type="match status" value="1"/>
</dbReference>
<evidence type="ECO:0000313" key="23">
    <source>
        <dbReference type="Proteomes" id="UP000198287"/>
    </source>
</evidence>
<dbReference type="GO" id="GO:0007018">
    <property type="term" value="P:microtubule-based movement"/>
    <property type="evidence" value="ECO:0007669"/>
    <property type="project" value="InterPro"/>
</dbReference>
<dbReference type="InterPro" id="IPR024743">
    <property type="entry name" value="Dynein_HC_stalk"/>
</dbReference>
<evidence type="ECO:0000256" key="5">
    <source>
        <dbReference type="ARBA" id="ARBA00022741"/>
    </source>
</evidence>
<dbReference type="Gene3D" id="1.10.8.720">
    <property type="entry name" value="Region D6 of dynein motor"/>
    <property type="match status" value="1"/>
</dbReference>
<dbReference type="InterPro" id="IPR042222">
    <property type="entry name" value="Dynein_2_N"/>
</dbReference>
<keyword evidence="10" id="KW-0505">Motor protein</keyword>
<dbReference type="FunFam" id="1.20.920.30:FF:000002">
    <property type="entry name" value="Dynein axonemal heavy chain 3"/>
    <property type="match status" value="1"/>
</dbReference>
<evidence type="ECO:0000256" key="10">
    <source>
        <dbReference type="ARBA" id="ARBA00023175"/>
    </source>
</evidence>
<feature type="compositionally biased region" description="Basic and acidic residues" evidence="14">
    <location>
        <begin position="1"/>
        <end position="18"/>
    </location>
</feature>
<reference evidence="22 23" key="1">
    <citation type="submission" date="2015-12" db="EMBL/GenBank/DDBJ databases">
        <title>The genome of Folsomia candida.</title>
        <authorList>
            <person name="Faddeeva A."/>
            <person name="Derks M.F."/>
            <person name="Anvar Y."/>
            <person name="Smit S."/>
            <person name="Van Straalen N."/>
            <person name="Roelofs D."/>
        </authorList>
    </citation>
    <scope>NUCLEOTIDE SEQUENCE [LARGE SCALE GENOMIC DNA]</scope>
    <source>
        <strain evidence="22 23">VU population</strain>
        <tissue evidence="22">Whole body</tissue>
    </source>
</reference>
<dbReference type="STRING" id="158441.A0A226EDZ0"/>
<organism evidence="22 23">
    <name type="scientific">Folsomia candida</name>
    <name type="common">Springtail</name>
    <dbReference type="NCBI Taxonomy" id="158441"/>
    <lineage>
        <taxon>Eukaryota</taxon>
        <taxon>Metazoa</taxon>
        <taxon>Ecdysozoa</taxon>
        <taxon>Arthropoda</taxon>
        <taxon>Hexapoda</taxon>
        <taxon>Collembola</taxon>
        <taxon>Entomobryomorpha</taxon>
        <taxon>Isotomoidea</taxon>
        <taxon>Isotomidae</taxon>
        <taxon>Proisotominae</taxon>
        <taxon>Folsomia</taxon>
    </lineage>
</organism>
<dbReference type="Gene3D" id="1.20.920.20">
    <property type="match status" value="2"/>
</dbReference>
<evidence type="ECO:0000256" key="2">
    <source>
        <dbReference type="ARBA" id="ARBA00008887"/>
    </source>
</evidence>
<dbReference type="GO" id="GO:0005874">
    <property type="term" value="C:microtubule"/>
    <property type="evidence" value="ECO:0007669"/>
    <property type="project" value="UniProtKB-KW"/>
</dbReference>
<dbReference type="InterPro" id="IPR035706">
    <property type="entry name" value="AAA_9"/>
</dbReference>
<evidence type="ECO:0000259" key="17">
    <source>
        <dbReference type="Pfam" id="PF12777"/>
    </source>
</evidence>
<feature type="domain" description="Dynein heavy chain AAA lid" evidence="21">
    <location>
        <begin position="2700"/>
        <end position="2748"/>
    </location>
</feature>
<keyword evidence="23" id="KW-1185">Reference proteome</keyword>
<evidence type="ECO:0000256" key="9">
    <source>
        <dbReference type="ARBA" id="ARBA00023069"/>
    </source>
</evidence>
<dbReference type="Gene3D" id="6.10.140.1060">
    <property type="match status" value="1"/>
</dbReference>
<evidence type="ECO:0000256" key="4">
    <source>
        <dbReference type="ARBA" id="ARBA00022701"/>
    </source>
</evidence>
<dbReference type="InterPro" id="IPR026983">
    <property type="entry name" value="DHC"/>
</dbReference>
<keyword evidence="4" id="KW-0493">Microtubule</keyword>
<protein>
    <submittedName>
        <fullName evidence="22">Dynein heavy chain 3, axonemal</fullName>
    </submittedName>
</protein>
<feature type="domain" description="Dynein heavy chain linker" evidence="16">
    <location>
        <begin position="898"/>
        <end position="1303"/>
    </location>
</feature>